<organism evidence="2 3">
    <name type="scientific">Nocardioides psychrotolerans</name>
    <dbReference type="NCBI Taxonomy" id="1005945"/>
    <lineage>
        <taxon>Bacteria</taxon>
        <taxon>Bacillati</taxon>
        <taxon>Actinomycetota</taxon>
        <taxon>Actinomycetes</taxon>
        <taxon>Propionibacteriales</taxon>
        <taxon>Nocardioidaceae</taxon>
        <taxon>Nocardioides</taxon>
    </lineage>
</organism>
<accession>A0A1I3PMM4</accession>
<name>A0A1I3PMM4_9ACTN</name>
<reference evidence="2 3" key="1">
    <citation type="submission" date="2016-10" db="EMBL/GenBank/DDBJ databases">
        <authorList>
            <person name="de Groot N.N."/>
        </authorList>
    </citation>
    <scope>NUCLEOTIDE SEQUENCE [LARGE SCALE GENOMIC DNA]</scope>
    <source>
        <strain evidence="2 3">CGMCC 1.11156</strain>
    </source>
</reference>
<sequence>MSLSTSFEGDPESCWRTAERLAGLARALEDARGFVAAQATSSPDDFDGWSADAFRLSAGRLHGQTQRCETACHELAVALTAFGTSLDTVRLALRRTRELARQHLVVEGEEILRPGPYADDGQRRTYELVEQTLDQARRFEHQAHRDWQAALAEHAGTAAVPAAELPGSAVPTEPTEPAGSAGPVRPHVPAADAPVRPPVPPAGPVFPAGPAVDVPVGAPVGAAGAAGAAAAGVLTRQPRPPHDLDLALDLALEAPGEDDWAPATPTPHALPVPVPWEVPDGPR</sequence>
<dbReference type="RefSeq" id="WP_091116877.1">
    <property type="nucleotide sequence ID" value="NZ_BKAF01000027.1"/>
</dbReference>
<dbReference type="AlphaFoldDB" id="A0A1I3PMM4"/>
<keyword evidence="3" id="KW-1185">Reference proteome</keyword>
<feature type="compositionally biased region" description="Low complexity" evidence="1">
    <location>
        <begin position="183"/>
        <end position="194"/>
    </location>
</feature>
<protein>
    <submittedName>
        <fullName evidence="2">Uncharacterized protein</fullName>
    </submittedName>
</protein>
<proteinExistence type="predicted"/>
<dbReference type="OrthoDB" id="10011697at2"/>
<evidence type="ECO:0000313" key="3">
    <source>
        <dbReference type="Proteomes" id="UP000198649"/>
    </source>
</evidence>
<evidence type="ECO:0000256" key="1">
    <source>
        <dbReference type="SAM" id="MobiDB-lite"/>
    </source>
</evidence>
<feature type="region of interest" description="Disordered" evidence="1">
    <location>
        <begin position="165"/>
        <end position="196"/>
    </location>
</feature>
<dbReference type="Proteomes" id="UP000198649">
    <property type="component" value="Unassembled WGS sequence"/>
</dbReference>
<feature type="compositionally biased region" description="Pro residues" evidence="1">
    <location>
        <begin position="264"/>
        <end position="276"/>
    </location>
</feature>
<gene>
    <name evidence="2" type="ORF">SAMN05216561_12141</name>
</gene>
<dbReference type="EMBL" id="FOQG01000021">
    <property type="protein sequence ID" value="SFJ22808.1"/>
    <property type="molecule type" value="Genomic_DNA"/>
</dbReference>
<dbReference type="STRING" id="1005945.SAMN05216561_12141"/>
<evidence type="ECO:0000313" key="2">
    <source>
        <dbReference type="EMBL" id="SFJ22808.1"/>
    </source>
</evidence>
<feature type="region of interest" description="Disordered" evidence="1">
    <location>
        <begin position="257"/>
        <end position="283"/>
    </location>
</feature>